<reference evidence="9" key="1">
    <citation type="journal article" date="2019" name="Int. J. Syst. Evol. Microbiol.">
        <title>The Global Catalogue of Microorganisms (GCM) 10K type strain sequencing project: providing services to taxonomists for standard genome sequencing and annotation.</title>
        <authorList>
            <consortium name="The Broad Institute Genomics Platform"/>
            <consortium name="The Broad Institute Genome Sequencing Center for Infectious Disease"/>
            <person name="Wu L."/>
            <person name="Ma J."/>
        </authorList>
    </citation>
    <scope>NUCLEOTIDE SEQUENCE [LARGE SCALE GENOMIC DNA]</scope>
    <source>
        <strain evidence="9">CCUG 39402</strain>
    </source>
</reference>
<feature type="transmembrane region" description="Helical" evidence="7">
    <location>
        <begin position="12"/>
        <end position="33"/>
    </location>
</feature>
<comment type="similarity">
    <text evidence="2">Belongs to the UPF0324 family.</text>
</comment>
<feature type="transmembrane region" description="Helical" evidence="7">
    <location>
        <begin position="268"/>
        <end position="286"/>
    </location>
</feature>
<organism evidence="8 9">
    <name type="scientific">Polaromonas aquatica</name>
    <dbReference type="NCBI Taxonomy" id="332657"/>
    <lineage>
        <taxon>Bacteria</taxon>
        <taxon>Pseudomonadati</taxon>
        <taxon>Pseudomonadota</taxon>
        <taxon>Betaproteobacteria</taxon>
        <taxon>Burkholderiales</taxon>
        <taxon>Comamonadaceae</taxon>
        <taxon>Polaromonas</taxon>
    </lineage>
</organism>
<dbReference type="NCBIfam" id="TIGR00698">
    <property type="entry name" value="YeiH family putative sulfate export transporter"/>
    <property type="match status" value="1"/>
</dbReference>
<feature type="transmembrane region" description="Helical" evidence="7">
    <location>
        <begin position="130"/>
        <end position="151"/>
    </location>
</feature>
<evidence type="ECO:0000256" key="7">
    <source>
        <dbReference type="SAM" id="Phobius"/>
    </source>
</evidence>
<evidence type="ECO:0000256" key="5">
    <source>
        <dbReference type="ARBA" id="ARBA00022989"/>
    </source>
</evidence>
<feature type="transmembrane region" description="Helical" evidence="7">
    <location>
        <begin position="157"/>
        <end position="176"/>
    </location>
</feature>
<evidence type="ECO:0000313" key="8">
    <source>
        <dbReference type="EMBL" id="MFC6283301.1"/>
    </source>
</evidence>
<dbReference type="PANTHER" id="PTHR30106:SF2">
    <property type="entry name" value="UPF0324 INNER MEMBRANE PROTEIN YEIH"/>
    <property type="match status" value="1"/>
</dbReference>
<dbReference type="Pfam" id="PF03601">
    <property type="entry name" value="Cons_hypoth698"/>
    <property type="match status" value="1"/>
</dbReference>
<keyword evidence="4 7" id="KW-0812">Transmembrane</keyword>
<evidence type="ECO:0000256" key="4">
    <source>
        <dbReference type="ARBA" id="ARBA00022692"/>
    </source>
</evidence>
<protein>
    <submittedName>
        <fullName evidence="8">YeiH family protein</fullName>
    </submittedName>
</protein>
<comment type="caution">
    <text evidence="8">The sequence shown here is derived from an EMBL/GenBank/DDBJ whole genome shotgun (WGS) entry which is preliminary data.</text>
</comment>
<dbReference type="InterPro" id="IPR004630">
    <property type="entry name" value="UPF0324_YeiH-like"/>
</dbReference>
<dbReference type="InterPro" id="IPR018383">
    <property type="entry name" value="UPF0324_pro"/>
</dbReference>
<dbReference type="EMBL" id="JBHSRS010000082">
    <property type="protein sequence ID" value="MFC6283301.1"/>
    <property type="molecule type" value="Genomic_DNA"/>
</dbReference>
<evidence type="ECO:0000313" key="9">
    <source>
        <dbReference type="Proteomes" id="UP001596270"/>
    </source>
</evidence>
<evidence type="ECO:0000256" key="1">
    <source>
        <dbReference type="ARBA" id="ARBA00004651"/>
    </source>
</evidence>
<evidence type="ECO:0000256" key="3">
    <source>
        <dbReference type="ARBA" id="ARBA00022475"/>
    </source>
</evidence>
<feature type="transmembrane region" description="Helical" evidence="7">
    <location>
        <begin position="326"/>
        <end position="346"/>
    </location>
</feature>
<keyword evidence="6 7" id="KW-0472">Membrane</keyword>
<dbReference type="RefSeq" id="WP_371437110.1">
    <property type="nucleotide sequence ID" value="NZ_JBHSRS010000082.1"/>
</dbReference>
<evidence type="ECO:0000256" key="2">
    <source>
        <dbReference type="ARBA" id="ARBA00007977"/>
    </source>
</evidence>
<feature type="transmembrane region" description="Helical" evidence="7">
    <location>
        <begin position="292"/>
        <end position="314"/>
    </location>
</feature>
<feature type="transmembrane region" description="Helical" evidence="7">
    <location>
        <begin position="39"/>
        <end position="62"/>
    </location>
</feature>
<proteinExistence type="inferred from homology"/>
<keyword evidence="9" id="KW-1185">Reference proteome</keyword>
<feature type="transmembrane region" description="Helical" evidence="7">
    <location>
        <begin position="95"/>
        <end position="118"/>
    </location>
</feature>
<dbReference type="PANTHER" id="PTHR30106">
    <property type="entry name" value="INNER MEMBRANE PROTEIN YEIH-RELATED"/>
    <property type="match status" value="1"/>
</dbReference>
<accession>A0ABW1U081</accession>
<evidence type="ECO:0000256" key="6">
    <source>
        <dbReference type="ARBA" id="ARBA00023136"/>
    </source>
</evidence>
<keyword evidence="5 7" id="KW-1133">Transmembrane helix</keyword>
<dbReference type="Proteomes" id="UP001596270">
    <property type="component" value="Unassembled WGS sequence"/>
</dbReference>
<sequence length="359" mass="37618">MPEALRSSLRYLPGLILVGALAFAAIELANTPWLKTHSIGALTLAILLGIVVGNTIYPRFAVQTAHGVTFSKQKLLRLGIILYGLHLTFQDIGQVGVVGVAIDAIVLCSTFGLALLLGKRVFGLDRETTLLIGAGSSICGAAAVMATAPVVRGRAEQATVAVSTVVVFGTLGLFLYPMLYRWNLQHALLPMSEHAFGIFAGSTIHEVAQAVAAGSAVGTHAADTAVIAKMVRVMMLAPFLLILSAWMQRNPEQGSETHNKAAGSAKRVVIPWFAVGFVAVAGFNSLDLLPHPLVSTALDIDALLMAMAMAALGLTTHVSAIRSAGIRPLALATVLFVWLVAGGLAINQLLPWFAGLFGA</sequence>
<feature type="transmembrane region" description="Helical" evidence="7">
    <location>
        <begin position="230"/>
        <end position="247"/>
    </location>
</feature>
<comment type="subcellular location">
    <subcellularLocation>
        <location evidence="1">Cell membrane</location>
        <topology evidence="1">Multi-pass membrane protein</topology>
    </subcellularLocation>
</comment>
<keyword evidence="3" id="KW-1003">Cell membrane</keyword>
<name>A0ABW1U081_9BURK</name>
<gene>
    <name evidence="8" type="ORF">ACFQND_18910</name>
</gene>